<keyword evidence="8 10" id="KW-0482">Metalloprotease</keyword>
<evidence type="ECO:0000256" key="8">
    <source>
        <dbReference type="ARBA" id="ARBA00023049"/>
    </source>
</evidence>
<dbReference type="Gene3D" id="3.30.2010.10">
    <property type="entry name" value="Metalloproteases ('zincins'), catalytic domain"/>
    <property type="match status" value="1"/>
</dbReference>
<dbReference type="Pfam" id="PF01435">
    <property type="entry name" value="Peptidase_M48"/>
    <property type="match status" value="1"/>
</dbReference>
<proteinExistence type="inferred from homology"/>
<evidence type="ECO:0000256" key="1">
    <source>
        <dbReference type="ARBA" id="ARBA00022475"/>
    </source>
</evidence>
<evidence type="ECO:0000256" key="2">
    <source>
        <dbReference type="ARBA" id="ARBA00022670"/>
    </source>
</evidence>
<keyword evidence="7 11" id="KW-1133">Transmembrane helix</keyword>
<dbReference type="GeneID" id="25151985"/>
<evidence type="ECO:0000256" key="7">
    <source>
        <dbReference type="ARBA" id="ARBA00022989"/>
    </source>
</evidence>
<reference evidence="13 14" key="1">
    <citation type="journal article" date="2015" name="Int. J. Syst. Evol. Microbiol.">
        <title>Thermococcus eurythermalis sp. nov., a conditional piezophilic hyperthermophilic archaeon with a wide temperature range isolated from an oil-immersed chimney in the Guaymas Basin.</title>
        <authorList>
            <person name="Zhao W."/>
            <person name="Zeng X."/>
            <person name="Xiao X."/>
        </authorList>
    </citation>
    <scope>NUCLEOTIDE SEQUENCE [LARGE SCALE GENOMIC DNA]</scope>
    <source>
        <strain evidence="13 14">A501</strain>
    </source>
</reference>
<evidence type="ECO:0000256" key="3">
    <source>
        <dbReference type="ARBA" id="ARBA00022692"/>
    </source>
</evidence>
<evidence type="ECO:0000256" key="11">
    <source>
        <dbReference type="SAM" id="Phobius"/>
    </source>
</evidence>
<keyword evidence="4" id="KW-0479">Metal-binding</keyword>
<dbReference type="KEGG" id="teu:TEU_00885"/>
<dbReference type="GO" id="GO:0004222">
    <property type="term" value="F:metalloendopeptidase activity"/>
    <property type="evidence" value="ECO:0007669"/>
    <property type="project" value="InterPro"/>
</dbReference>
<dbReference type="EMBL" id="CP008887">
    <property type="protein sequence ID" value="AIU69007.1"/>
    <property type="molecule type" value="Genomic_DNA"/>
</dbReference>
<gene>
    <name evidence="13" type="ORF">TEU_00885</name>
</gene>
<dbReference type="STRING" id="1505907.TEU_00885"/>
<accession>A0A097QR98</accession>
<dbReference type="GO" id="GO:0006508">
    <property type="term" value="P:proteolysis"/>
    <property type="evidence" value="ECO:0007669"/>
    <property type="project" value="UniProtKB-KW"/>
</dbReference>
<organism evidence="13 14">
    <name type="scientific">Thermococcus eurythermalis</name>
    <dbReference type="NCBI Taxonomy" id="1505907"/>
    <lineage>
        <taxon>Archaea</taxon>
        <taxon>Methanobacteriati</taxon>
        <taxon>Methanobacteriota</taxon>
        <taxon>Thermococci</taxon>
        <taxon>Thermococcales</taxon>
        <taxon>Thermococcaceae</taxon>
        <taxon>Thermococcus</taxon>
    </lineage>
</organism>
<evidence type="ECO:0000259" key="12">
    <source>
        <dbReference type="Pfam" id="PF01435"/>
    </source>
</evidence>
<protein>
    <submittedName>
        <fullName evidence="13">Zinc metallopeptidase</fullName>
    </submittedName>
</protein>
<comment type="cofactor">
    <cofactor evidence="10">
        <name>Zn(2+)</name>
        <dbReference type="ChEBI" id="CHEBI:29105"/>
    </cofactor>
    <text evidence="10">Binds 1 zinc ion per subunit.</text>
</comment>
<dbReference type="PANTHER" id="PTHR43221:SF2">
    <property type="entry name" value="PROTEASE HTPX HOMOLOG"/>
    <property type="match status" value="1"/>
</dbReference>
<dbReference type="Proteomes" id="UP000029980">
    <property type="component" value="Chromosome"/>
</dbReference>
<evidence type="ECO:0000256" key="10">
    <source>
        <dbReference type="RuleBase" id="RU003983"/>
    </source>
</evidence>
<dbReference type="OrthoDB" id="28389at2157"/>
<sequence>MLYLILALEVFLIVWTLGDLGLAMVAGILASLGILYVWVNRHKFGERLIPLDKEEMPWLYKGIEELARKAGVPMPKIYLLDDYIPNAYSFGDTIVLSLGLFEVLDEDEIIVVAAHELGHIKNRDTIWFPVITYGRFLMIISTLVLVIAGNIAVKGLAPLLYLVYELSRSDFMKAREFLADETALALLPVPMSLKRALEELKYYEDLRTNVKIKGVPSIEPGIEREKRFTFFMETHPSYEERILRITFEINNLIEIKQRVR</sequence>
<keyword evidence="1" id="KW-1003">Cell membrane</keyword>
<name>A0A097QR98_9EURY</name>
<dbReference type="AlphaFoldDB" id="A0A097QR98"/>
<keyword evidence="9 11" id="KW-0472">Membrane</keyword>
<evidence type="ECO:0000256" key="5">
    <source>
        <dbReference type="ARBA" id="ARBA00022801"/>
    </source>
</evidence>
<feature type="transmembrane region" description="Helical" evidence="11">
    <location>
        <begin position="136"/>
        <end position="164"/>
    </location>
</feature>
<feature type="transmembrane region" description="Helical" evidence="11">
    <location>
        <begin position="12"/>
        <end position="39"/>
    </location>
</feature>
<dbReference type="RefSeq" id="WP_050001991.1">
    <property type="nucleotide sequence ID" value="NZ_CP008887.1"/>
</dbReference>
<keyword evidence="6 10" id="KW-0862">Zinc</keyword>
<evidence type="ECO:0000256" key="6">
    <source>
        <dbReference type="ARBA" id="ARBA00022833"/>
    </source>
</evidence>
<evidence type="ECO:0000256" key="4">
    <source>
        <dbReference type="ARBA" id="ARBA00022723"/>
    </source>
</evidence>
<dbReference type="HOGENOM" id="CLU_042266_5_0_2"/>
<dbReference type="PANTHER" id="PTHR43221">
    <property type="entry name" value="PROTEASE HTPX"/>
    <property type="match status" value="1"/>
</dbReference>
<evidence type="ECO:0000313" key="13">
    <source>
        <dbReference type="EMBL" id="AIU69007.1"/>
    </source>
</evidence>
<keyword evidence="3 11" id="KW-0812">Transmembrane</keyword>
<keyword evidence="5 10" id="KW-0378">Hydrolase</keyword>
<dbReference type="InterPro" id="IPR001915">
    <property type="entry name" value="Peptidase_M48"/>
</dbReference>
<comment type="similarity">
    <text evidence="10">Belongs to the peptidase M48 family.</text>
</comment>
<keyword evidence="2 10" id="KW-0645">Protease</keyword>
<evidence type="ECO:0000256" key="9">
    <source>
        <dbReference type="ARBA" id="ARBA00023136"/>
    </source>
</evidence>
<evidence type="ECO:0000313" key="14">
    <source>
        <dbReference type="Proteomes" id="UP000029980"/>
    </source>
</evidence>
<feature type="domain" description="Peptidase M48" evidence="12">
    <location>
        <begin position="56"/>
        <end position="245"/>
    </location>
</feature>
<dbReference type="InterPro" id="IPR050083">
    <property type="entry name" value="HtpX_protease"/>
</dbReference>
<dbReference type="GO" id="GO:0046872">
    <property type="term" value="F:metal ion binding"/>
    <property type="evidence" value="ECO:0007669"/>
    <property type="project" value="UniProtKB-KW"/>
</dbReference>
<keyword evidence="14" id="KW-1185">Reference proteome</keyword>